<evidence type="ECO:0000256" key="6">
    <source>
        <dbReference type="ARBA" id="ARBA00022723"/>
    </source>
</evidence>
<dbReference type="RefSeq" id="WP_169416540.1">
    <property type="nucleotide sequence ID" value="NZ_JABBFX010000001.1"/>
</dbReference>
<keyword evidence="7" id="KW-0663">Pyridoxal phosphate</keyword>
<evidence type="ECO:0000256" key="3">
    <source>
        <dbReference type="ARBA" id="ARBA00009406"/>
    </source>
</evidence>
<sequence length="343" mass="36755">MTHFVDMHRRRFLGSTLVAGGLAAAGPMLSVQAFAGDKAKLSMQLGWIASGNQVGEVVAKRLGYFDQEGIAFSIAAGGPNVDGVAVVASGRSEVGQVSSSPSVMLAVSQGLPIKAFAVGAQRHPFCFFSLAKNPVRKPADLVGKKVGLPATAHILIRALLAQNKVAEKDVTIVPTGTDMTPLLTGQVDVVTGWLTSTTALKVLGKDRVDMALWDGGVKLYALPYYATNETIQQHPQVLAGFLRATARGWSYAEANREKAVDLLVAEYPNLNKQDELAGLDAMLRYSFGELTKTRGWGAMDPAIWKDQIDLYARLGQFTARTPKVEDVMTLDILKATEAARLKG</sequence>
<evidence type="ECO:0000256" key="4">
    <source>
        <dbReference type="ARBA" id="ARBA00011738"/>
    </source>
</evidence>
<dbReference type="AlphaFoldDB" id="A0A848GVE7"/>
<dbReference type="PANTHER" id="PTHR31528:SF1">
    <property type="entry name" value="4-AMINO-5-HYDROXYMETHYL-2-METHYLPYRIMIDINE PHOSPHATE SYNTHASE THI11-RELATED"/>
    <property type="match status" value="1"/>
</dbReference>
<evidence type="ECO:0000256" key="9">
    <source>
        <dbReference type="ARBA" id="ARBA00023004"/>
    </source>
</evidence>
<dbReference type="InterPro" id="IPR027939">
    <property type="entry name" value="NMT1/THI5"/>
</dbReference>
<reference evidence="14 15" key="1">
    <citation type="submission" date="2020-04" db="EMBL/GenBank/DDBJ databases">
        <title>Ramlibacter sp. G-1-2-2 isolated from soil.</title>
        <authorList>
            <person name="Dahal R.H."/>
        </authorList>
    </citation>
    <scope>NUCLEOTIDE SEQUENCE [LARGE SCALE GENOMIC DNA]</scope>
    <source>
        <strain evidence="14 15">G-1-2-2</strain>
    </source>
</reference>
<feature type="chain" id="PRO_5033001012" description="Thiamine pyrimidine synthase" evidence="12">
    <location>
        <begin position="36"/>
        <end position="343"/>
    </location>
</feature>
<comment type="subunit">
    <text evidence="4">Homodimer.</text>
</comment>
<comment type="pathway">
    <text evidence="2">Cofactor biosynthesis; thiamine diphosphate biosynthesis.</text>
</comment>
<gene>
    <name evidence="14" type="ORF">HHL11_01090</name>
</gene>
<evidence type="ECO:0000256" key="11">
    <source>
        <dbReference type="ARBA" id="ARBA00048179"/>
    </source>
</evidence>
<accession>A0A848GVE7</accession>
<dbReference type="GO" id="GO:0046872">
    <property type="term" value="F:metal ion binding"/>
    <property type="evidence" value="ECO:0007669"/>
    <property type="project" value="UniProtKB-KW"/>
</dbReference>
<evidence type="ECO:0000313" key="14">
    <source>
        <dbReference type="EMBL" id="NML42324.1"/>
    </source>
</evidence>
<evidence type="ECO:0000256" key="2">
    <source>
        <dbReference type="ARBA" id="ARBA00004948"/>
    </source>
</evidence>
<comment type="function">
    <text evidence="1">Responsible for the formation of the pyrimidine heterocycle in the thiamine biosynthesis pathway. Catalyzes the formation of hydroxymethylpyrimidine phosphate (HMP-P) from histidine and pyridoxal phosphate (PLP). The protein uses PLP and the active site histidine to form HMP-P, generating an inactive enzyme. The enzyme can only undergo a single turnover, which suggests it is a suicide enzyme.</text>
</comment>
<dbReference type="GO" id="GO:0009228">
    <property type="term" value="P:thiamine biosynthetic process"/>
    <property type="evidence" value="ECO:0007669"/>
    <property type="project" value="UniProtKB-KW"/>
</dbReference>
<comment type="similarity">
    <text evidence="3">Belongs to the NMT1/THI5 family.</text>
</comment>
<dbReference type="SUPFAM" id="SSF53850">
    <property type="entry name" value="Periplasmic binding protein-like II"/>
    <property type="match status" value="1"/>
</dbReference>
<dbReference type="GO" id="GO:0016740">
    <property type="term" value="F:transferase activity"/>
    <property type="evidence" value="ECO:0007669"/>
    <property type="project" value="UniProtKB-KW"/>
</dbReference>
<feature type="domain" description="SsuA/THI5-like" evidence="13">
    <location>
        <begin position="53"/>
        <end position="259"/>
    </location>
</feature>
<keyword evidence="5" id="KW-0808">Transferase</keyword>
<evidence type="ECO:0000256" key="1">
    <source>
        <dbReference type="ARBA" id="ARBA00003469"/>
    </source>
</evidence>
<evidence type="ECO:0000256" key="12">
    <source>
        <dbReference type="SAM" id="SignalP"/>
    </source>
</evidence>
<dbReference type="EMBL" id="JABBFX010000001">
    <property type="protein sequence ID" value="NML42324.1"/>
    <property type="molecule type" value="Genomic_DNA"/>
</dbReference>
<organism evidence="14 15">
    <name type="scientific">Ramlibacter agri</name>
    <dbReference type="NCBI Taxonomy" id="2728837"/>
    <lineage>
        <taxon>Bacteria</taxon>
        <taxon>Pseudomonadati</taxon>
        <taxon>Pseudomonadota</taxon>
        <taxon>Betaproteobacteria</taxon>
        <taxon>Burkholderiales</taxon>
        <taxon>Comamonadaceae</taxon>
        <taxon>Ramlibacter</taxon>
    </lineage>
</organism>
<dbReference type="PANTHER" id="PTHR31528">
    <property type="entry name" value="4-AMINO-5-HYDROXYMETHYL-2-METHYLPYRIMIDINE PHOSPHATE SYNTHASE THI11-RELATED"/>
    <property type="match status" value="1"/>
</dbReference>
<dbReference type="PROSITE" id="PS51318">
    <property type="entry name" value="TAT"/>
    <property type="match status" value="1"/>
</dbReference>
<keyword evidence="9" id="KW-0408">Iron</keyword>
<evidence type="ECO:0000259" key="13">
    <source>
        <dbReference type="Pfam" id="PF09084"/>
    </source>
</evidence>
<evidence type="ECO:0000313" key="15">
    <source>
        <dbReference type="Proteomes" id="UP000541185"/>
    </source>
</evidence>
<dbReference type="InterPro" id="IPR015168">
    <property type="entry name" value="SsuA/THI5"/>
</dbReference>
<dbReference type="Proteomes" id="UP000541185">
    <property type="component" value="Unassembled WGS sequence"/>
</dbReference>
<comment type="catalytic activity">
    <reaction evidence="11">
        <text>N(6)-(pyridoxal phosphate)-L-lysyl-[4-amino-5-hydroxymethyl-2-methylpyrimidine phosphate synthase] + L-histidyl-[4-amino-5-hydroxymethyl-2-methylpyrimidine phosphate synthase] + 2 Fe(3+) + 4 H2O = L-lysyl-[4-amino-5-hydroxymethyl-2-methylpyrimidine phosphate synthase] + (2S)-2-amino-5-hydroxy-4-oxopentanoyl-[4-amino-5-hydroxymethyl-2-methylpyrimidine phosphate synthase] + 4-amino-2-methyl-5-(phosphooxymethyl)pyrimidine + 3-oxopropanoate + 2 Fe(2+) + 2 H(+)</text>
        <dbReference type="Rhea" id="RHEA:65756"/>
        <dbReference type="Rhea" id="RHEA-COMP:16892"/>
        <dbReference type="Rhea" id="RHEA-COMP:16893"/>
        <dbReference type="Rhea" id="RHEA-COMP:16894"/>
        <dbReference type="Rhea" id="RHEA-COMP:16895"/>
        <dbReference type="ChEBI" id="CHEBI:15377"/>
        <dbReference type="ChEBI" id="CHEBI:15378"/>
        <dbReference type="ChEBI" id="CHEBI:29033"/>
        <dbReference type="ChEBI" id="CHEBI:29034"/>
        <dbReference type="ChEBI" id="CHEBI:29969"/>
        <dbReference type="ChEBI" id="CHEBI:29979"/>
        <dbReference type="ChEBI" id="CHEBI:33190"/>
        <dbReference type="ChEBI" id="CHEBI:58354"/>
        <dbReference type="ChEBI" id="CHEBI:143915"/>
        <dbReference type="ChEBI" id="CHEBI:157692"/>
    </reaction>
    <physiologicalReaction direction="left-to-right" evidence="11">
        <dbReference type="Rhea" id="RHEA:65757"/>
    </physiologicalReaction>
</comment>
<evidence type="ECO:0000256" key="5">
    <source>
        <dbReference type="ARBA" id="ARBA00022679"/>
    </source>
</evidence>
<keyword evidence="12" id="KW-0732">Signal</keyword>
<evidence type="ECO:0000256" key="10">
    <source>
        <dbReference type="ARBA" id="ARBA00033171"/>
    </source>
</evidence>
<keyword evidence="15" id="KW-1185">Reference proteome</keyword>
<evidence type="ECO:0000256" key="8">
    <source>
        <dbReference type="ARBA" id="ARBA00022977"/>
    </source>
</evidence>
<comment type="caution">
    <text evidence="14">The sequence shown here is derived from an EMBL/GenBank/DDBJ whole genome shotgun (WGS) entry which is preliminary data.</text>
</comment>
<dbReference type="InterPro" id="IPR006311">
    <property type="entry name" value="TAT_signal"/>
</dbReference>
<proteinExistence type="inferred from homology"/>
<dbReference type="Pfam" id="PF09084">
    <property type="entry name" value="NMT1"/>
    <property type="match status" value="1"/>
</dbReference>
<keyword evidence="8" id="KW-0784">Thiamine biosynthesis</keyword>
<dbReference type="Gene3D" id="3.40.190.10">
    <property type="entry name" value="Periplasmic binding protein-like II"/>
    <property type="match status" value="2"/>
</dbReference>
<feature type="signal peptide" evidence="12">
    <location>
        <begin position="1"/>
        <end position="35"/>
    </location>
</feature>
<evidence type="ECO:0000256" key="7">
    <source>
        <dbReference type="ARBA" id="ARBA00022898"/>
    </source>
</evidence>
<name>A0A848GVE7_9BURK</name>
<protein>
    <recommendedName>
        <fullName evidence="10">Thiamine pyrimidine synthase</fullName>
    </recommendedName>
</protein>
<keyword evidence="6" id="KW-0479">Metal-binding</keyword>